<evidence type="ECO:0008006" key="3">
    <source>
        <dbReference type="Google" id="ProtNLM"/>
    </source>
</evidence>
<dbReference type="Proteomes" id="UP000248090">
    <property type="component" value="Unassembled WGS sequence"/>
</dbReference>
<proteinExistence type="predicted"/>
<reference evidence="1 2" key="1">
    <citation type="submission" date="2015-03" db="EMBL/GenBank/DDBJ databases">
        <authorList>
            <person name="Krishnan R."/>
            <person name="Midha S."/>
            <person name="Patil P.B."/>
            <person name="Rameshkumar N."/>
        </authorList>
    </citation>
    <scope>NUCLEOTIDE SEQUENCE [LARGE SCALE GENOMIC DNA]</scope>
    <source>
        <strain evidence="1 2">L1E11</strain>
    </source>
</reference>
<accession>A0ABX5LXE1</accession>
<comment type="caution">
    <text evidence="1">The sequence shown here is derived from an EMBL/GenBank/DDBJ whole genome shotgun (WGS) entry which is preliminary data.</text>
</comment>
<organism evidence="1 2">
    <name type="scientific">Pokkaliibacter plantistimulans</name>
    <dbReference type="NCBI Taxonomy" id="1635171"/>
    <lineage>
        <taxon>Bacteria</taxon>
        <taxon>Pseudomonadati</taxon>
        <taxon>Pseudomonadota</taxon>
        <taxon>Gammaproteobacteria</taxon>
        <taxon>Oceanospirillales</taxon>
        <taxon>Balneatrichaceae</taxon>
        <taxon>Pokkaliibacter</taxon>
    </lineage>
</organism>
<evidence type="ECO:0000313" key="2">
    <source>
        <dbReference type="Proteomes" id="UP000248090"/>
    </source>
</evidence>
<gene>
    <name evidence="1" type="ORF">WH50_10500</name>
</gene>
<name>A0ABX5LXE1_9GAMM</name>
<protein>
    <recommendedName>
        <fullName evidence="3">Secreted protein</fullName>
    </recommendedName>
</protein>
<evidence type="ECO:0000313" key="1">
    <source>
        <dbReference type="EMBL" id="PXF31347.1"/>
    </source>
</evidence>
<sequence>MLVQVLQTRVRVTFTMMLALVWRARREKEKPLPGEEEAVIARGVCLNFRQCVPDCSLVKYLQHESDDTPERVVPL</sequence>
<keyword evidence="2" id="KW-1185">Reference proteome</keyword>
<dbReference type="EMBL" id="LAPT01000044">
    <property type="protein sequence ID" value="PXF31347.1"/>
    <property type="molecule type" value="Genomic_DNA"/>
</dbReference>